<proteinExistence type="predicted"/>
<dbReference type="Proteomes" id="UP000615446">
    <property type="component" value="Unassembled WGS sequence"/>
</dbReference>
<comment type="caution">
    <text evidence="2">The sequence shown here is derived from an EMBL/GenBank/DDBJ whole genome shotgun (WGS) entry which is preliminary data.</text>
</comment>
<evidence type="ECO:0000313" key="2">
    <source>
        <dbReference type="EMBL" id="GES76422.1"/>
    </source>
</evidence>
<gene>
    <name evidence="2" type="ORF">RCL2_000382800</name>
</gene>
<dbReference type="AlphaFoldDB" id="A0A8H3KUZ8"/>
<accession>A0A8H3KUZ8</accession>
<reference evidence="2" key="1">
    <citation type="submission" date="2019-10" db="EMBL/GenBank/DDBJ databases">
        <title>Conservation and host-specific expression of non-tandemly repeated heterogenous ribosome RNA gene in arbuscular mycorrhizal fungi.</title>
        <authorList>
            <person name="Maeda T."/>
            <person name="Kobayashi Y."/>
            <person name="Nakagawa T."/>
            <person name="Ezawa T."/>
            <person name="Yamaguchi K."/>
            <person name="Bino T."/>
            <person name="Nishimoto Y."/>
            <person name="Shigenobu S."/>
            <person name="Kawaguchi M."/>
        </authorList>
    </citation>
    <scope>NUCLEOTIDE SEQUENCE</scope>
    <source>
        <strain evidence="2">HR1</strain>
    </source>
</reference>
<dbReference type="EMBL" id="BLAL01000020">
    <property type="protein sequence ID" value="GES76422.1"/>
    <property type="molecule type" value="Genomic_DNA"/>
</dbReference>
<keyword evidence="1" id="KW-0175">Coiled coil</keyword>
<feature type="coiled-coil region" evidence="1">
    <location>
        <begin position="89"/>
        <end position="116"/>
    </location>
</feature>
<name>A0A8H3KUZ8_9GLOM</name>
<organism evidence="2 3">
    <name type="scientific">Rhizophagus clarus</name>
    <dbReference type="NCBI Taxonomy" id="94130"/>
    <lineage>
        <taxon>Eukaryota</taxon>
        <taxon>Fungi</taxon>
        <taxon>Fungi incertae sedis</taxon>
        <taxon>Mucoromycota</taxon>
        <taxon>Glomeromycotina</taxon>
        <taxon>Glomeromycetes</taxon>
        <taxon>Glomerales</taxon>
        <taxon>Glomeraceae</taxon>
        <taxon>Rhizophagus</taxon>
    </lineage>
</organism>
<protein>
    <submittedName>
        <fullName evidence="2">Uncharacterized protein</fullName>
    </submittedName>
</protein>
<evidence type="ECO:0000313" key="3">
    <source>
        <dbReference type="Proteomes" id="UP000615446"/>
    </source>
</evidence>
<evidence type="ECO:0000256" key="1">
    <source>
        <dbReference type="SAM" id="Coils"/>
    </source>
</evidence>
<sequence length="589" mass="68883">MESFSTGKEFREYLKREMNMALNINFKNIGRKDVTGLYTGDIELLFRILETAATKKYREDFTAQMKNTDRLRNWPREAQQKSRDLGSQLHKKETELKAKERIIAQKDEKIAKLLKEGGETRSLLNTEKQKNLKIKNSLEEVKINDDQIKGRKISECKKCKTKSKQTEVVTVPVDPVPMIDMTNYSVKMSEYIVYDIPKRLTDENIYEIFQSNESWRLLKLSIKKQRKYKTLKVSLNWKLSLEASHEYKCMTIFLKHKSEEIMTRWFQGSWNIQKIKDFTQHKLYKKVVGDVNATKMKAYAKKIHEDYKVICTKVLNLGTETFVEVTFSTNEELKTALDTTLENTWITKDHMKFSQRPPIQSKSSSPRISLEADANVDTGQDKINKTTDENFNNYIEGQVTSEDKMNIDELQAIEEKVEEKPAQFILYKAKFGAINDLQGALRKSIKNYNLIGGRMINFKGEAVKSLIYLEGHFKSEEDRMEALKGKDNWKEFENLNLSIDKTNAIVELNDHVTLKNNEEQELLSSVTKEQEVLKTSQPKSKGKEVLIEERFEFYRVNDNCIQRLEAEKLEDCEPNEYNKRKKNRSDTLY</sequence>